<organism evidence="7 8">
    <name type="scientific">Rhodonellum ikkaensis</name>
    <dbReference type="NCBI Taxonomy" id="336829"/>
    <lineage>
        <taxon>Bacteria</taxon>
        <taxon>Pseudomonadati</taxon>
        <taxon>Bacteroidota</taxon>
        <taxon>Cytophagia</taxon>
        <taxon>Cytophagales</taxon>
        <taxon>Cytophagaceae</taxon>
        <taxon>Rhodonellum</taxon>
    </lineage>
</organism>
<keyword evidence="4" id="KW-0676">Redox-active center</keyword>
<feature type="chain" id="PRO_5046769281" evidence="5">
    <location>
        <begin position="23"/>
        <end position="453"/>
    </location>
</feature>
<dbReference type="CDD" id="cd02966">
    <property type="entry name" value="TlpA_like_family"/>
    <property type="match status" value="1"/>
</dbReference>
<dbReference type="Proteomes" id="UP000199663">
    <property type="component" value="Unassembled WGS sequence"/>
</dbReference>
<comment type="caution">
    <text evidence="7">The sequence shown here is derived from an EMBL/GenBank/DDBJ whole genome shotgun (WGS) entry which is preliminary data.</text>
</comment>
<dbReference type="GO" id="GO:0016853">
    <property type="term" value="F:isomerase activity"/>
    <property type="evidence" value="ECO:0007669"/>
    <property type="project" value="UniProtKB-KW"/>
</dbReference>
<dbReference type="EMBL" id="FNQC01000023">
    <property type="protein sequence ID" value="SDZ55089.1"/>
    <property type="molecule type" value="Genomic_DNA"/>
</dbReference>
<keyword evidence="5" id="KW-0732">Signal</keyword>
<dbReference type="InterPro" id="IPR036249">
    <property type="entry name" value="Thioredoxin-like_sf"/>
</dbReference>
<name>A0A1H3U0R9_9BACT</name>
<dbReference type="InterPro" id="IPR050553">
    <property type="entry name" value="Thioredoxin_ResA/DsbE_sf"/>
</dbReference>
<evidence type="ECO:0000313" key="7">
    <source>
        <dbReference type="EMBL" id="SDZ55089.1"/>
    </source>
</evidence>
<keyword evidence="2" id="KW-0201">Cytochrome c-type biogenesis</keyword>
<dbReference type="Gene3D" id="3.40.30.10">
    <property type="entry name" value="Glutaredoxin"/>
    <property type="match status" value="1"/>
</dbReference>
<sequence length="453" mass="51274">MKTYTFFFILASLFVFTGQSIAQQKVAVHPGAESADSVPTGVGELKVGDFLPDLEFTNVLNSPEGKIKLSDYRGKLLILDFWATWCAPCVSSFPKLDSLNAAMGNELAVIPVTYQSGEEVEKLFSRASKLSEIKMPMVVGDNTLRLLFPHKTLPHYVWIDPQGLVIATTFESELTEHNIRKYLDEKSLELVYKQDILTEYDENQKLLTENTQIIDKPLLYQSALMDRIEGISSGYKVKPDVEGEEMRILLTNTGILTHLKLAYGEGKFAFMNNSIILEVAEPEKLVTDKTGAEYRQWAQDGNTFCYELIVPSHLKQDSYKFFQQDMERLFPYNVRVEKKLRPVWALQYSPGRVPLKSKGGPSSFEFTGQSGRLSNHSLAMFIANLNFKYLQHDERPIVNKTGIDYLVDLDFTADLTDVTEINKAIAPYGLELLKDLQPIEILIINDNPQTSIK</sequence>
<dbReference type="PROSITE" id="PS51352">
    <property type="entry name" value="THIOREDOXIN_2"/>
    <property type="match status" value="1"/>
</dbReference>
<dbReference type="PANTHER" id="PTHR42852:SF6">
    <property type="entry name" value="THIOL:DISULFIDE INTERCHANGE PROTEIN DSBE"/>
    <property type="match status" value="1"/>
</dbReference>
<dbReference type="InterPro" id="IPR013766">
    <property type="entry name" value="Thioredoxin_domain"/>
</dbReference>
<dbReference type="PANTHER" id="PTHR42852">
    <property type="entry name" value="THIOL:DISULFIDE INTERCHANGE PROTEIN DSBE"/>
    <property type="match status" value="1"/>
</dbReference>
<dbReference type="SUPFAM" id="SSF52833">
    <property type="entry name" value="Thioredoxin-like"/>
    <property type="match status" value="1"/>
</dbReference>
<proteinExistence type="predicted"/>
<dbReference type="InterPro" id="IPR000866">
    <property type="entry name" value="AhpC/TSA"/>
</dbReference>
<evidence type="ECO:0000256" key="2">
    <source>
        <dbReference type="ARBA" id="ARBA00022748"/>
    </source>
</evidence>
<reference evidence="7 8" key="1">
    <citation type="submission" date="2016-10" db="EMBL/GenBank/DDBJ databases">
        <authorList>
            <person name="Varghese N."/>
            <person name="Submissions S."/>
        </authorList>
    </citation>
    <scope>NUCLEOTIDE SEQUENCE [LARGE SCALE GENOMIC DNA]</scope>
    <source>
        <strain evidence="7 8">DSM 17997</strain>
    </source>
</reference>
<feature type="signal peptide" evidence="5">
    <location>
        <begin position="1"/>
        <end position="22"/>
    </location>
</feature>
<evidence type="ECO:0000259" key="6">
    <source>
        <dbReference type="PROSITE" id="PS51352"/>
    </source>
</evidence>
<dbReference type="PROSITE" id="PS00194">
    <property type="entry name" value="THIOREDOXIN_1"/>
    <property type="match status" value="1"/>
</dbReference>
<protein>
    <submittedName>
        <fullName evidence="7">Thiol-disulfide isomerase or thioredoxin</fullName>
    </submittedName>
</protein>
<keyword evidence="7" id="KW-0413">Isomerase</keyword>
<accession>A0A1H3U0R9</accession>
<keyword evidence="8" id="KW-1185">Reference proteome</keyword>
<keyword evidence="3" id="KW-1015">Disulfide bond</keyword>
<comment type="subcellular location">
    <subcellularLocation>
        <location evidence="1">Cell envelope</location>
    </subcellularLocation>
</comment>
<evidence type="ECO:0000256" key="1">
    <source>
        <dbReference type="ARBA" id="ARBA00004196"/>
    </source>
</evidence>
<feature type="domain" description="Thioredoxin" evidence="6">
    <location>
        <begin position="45"/>
        <end position="188"/>
    </location>
</feature>
<dbReference type="RefSeq" id="WP_019600679.1">
    <property type="nucleotide sequence ID" value="NZ_FNQC01000023.1"/>
</dbReference>
<dbReference type="Pfam" id="PF00578">
    <property type="entry name" value="AhpC-TSA"/>
    <property type="match status" value="1"/>
</dbReference>
<evidence type="ECO:0000313" key="8">
    <source>
        <dbReference type="Proteomes" id="UP000199663"/>
    </source>
</evidence>
<evidence type="ECO:0000256" key="3">
    <source>
        <dbReference type="ARBA" id="ARBA00023157"/>
    </source>
</evidence>
<gene>
    <name evidence="7" type="ORF">SAMN05444412_12314</name>
</gene>
<evidence type="ECO:0000256" key="4">
    <source>
        <dbReference type="ARBA" id="ARBA00023284"/>
    </source>
</evidence>
<evidence type="ECO:0000256" key="5">
    <source>
        <dbReference type="SAM" id="SignalP"/>
    </source>
</evidence>
<dbReference type="InterPro" id="IPR017937">
    <property type="entry name" value="Thioredoxin_CS"/>
</dbReference>